<feature type="repeat" description="TPR" evidence="5">
    <location>
        <begin position="158"/>
        <end position="191"/>
    </location>
</feature>
<dbReference type="GO" id="GO:0072546">
    <property type="term" value="C:EMC complex"/>
    <property type="evidence" value="ECO:0007669"/>
    <property type="project" value="UniProtKB-UniRule"/>
</dbReference>
<reference evidence="8" key="1">
    <citation type="submission" date="2025-08" db="UniProtKB">
        <authorList>
            <consortium name="Ensembl"/>
        </authorList>
    </citation>
    <scope>IDENTIFICATION</scope>
</reference>
<dbReference type="InterPro" id="IPR055217">
    <property type="entry name" value="TPR_EMC2"/>
</dbReference>
<reference evidence="8" key="2">
    <citation type="submission" date="2025-09" db="UniProtKB">
        <authorList>
            <consortium name="Ensembl"/>
        </authorList>
    </citation>
    <scope>IDENTIFICATION</scope>
</reference>
<dbReference type="Proteomes" id="UP000694416">
    <property type="component" value="Unplaced"/>
</dbReference>
<organism evidence="8 9">
    <name type="scientific">Piliocolobus tephrosceles</name>
    <name type="common">Ugandan red Colobus</name>
    <dbReference type="NCBI Taxonomy" id="591936"/>
    <lineage>
        <taxon>Eukaryota</taxon>
        <taxon>Metazoa</taxon>
        <taxon>Chordata</taxon>
        <taxon>Craniata</taxon>
        <taxon>Vertebrata</taxon>
        <taxon>Euteleostomi</taxon>
        <taxon>Mammalia</taxon>
        <taxon>Eutheria</taxon>
        <taxon>Euarchontoglires</taxon>
        <taxon>Primates</taxon>
        <taxon>Haplorrhini</taxon>
        <taxon>Catarrhini</taxon>
        <taxon>Cercopithecidae</taxon>
        <taxon>Colobinae</taxon>
        <taxon>Piliocolobus</taxon>
    </lineage>
</organism>
<keyword evidence="6" id="KW-0472">Membrane</keyword>
<keyword evidence="9" id="KW-1185">Reference proteome</keyword>
<dbReference type="Pfam" id="PF22890">
    <property type="entry name" value="TPR_EMC2"/>
    <property type="match status" value="1"/>
</dbReference>
<comment type="subunit">
    <text evidence="6">Component of the ER membrane protein complex (EMC).</text>
</comment>
<accession>A0A8C9GWL4</accession>
<comment type="function">
    <text evidence="6">Part of the endoplasmic reticulum membrane protein complex (EMC) that enables the energy-independent insertion into endoplasmic reticulum membranes of newly synthesized membrane proteins.</text>
</comment>
<evidence type="ECO:0000256" key="2">
    <source>
        <dbReference type="ARBA" id="ARBA00020823"/>
    </source>
</evidence>
<keyword evidence="6" id="KW-0256">Endoplasmic reticulum</keyword>
<evidence type="ECO:0000256" key="5">
    <source>
        <dbReference type="PROSITE-ProRule" id="PRU00339"/>
    </source>
</evidence>
<evidence type="ECO:0000313" key="8">
    <source>
        <dbReference type="Ensembl" id="ENSPTEP00000010781.1"/>
    </source>
</evidence>
<dbReference type="InterPro" id="IPR019734">
    <property type="entry name" value="TPR_rpt"/>
</dbReference>
<sequence>MNKEEDLLYTENDTKVLEKYYEYSLEKNIQELTILYGLKLIKKKKNRNSSHKWDYYENILRAAIELNLSDYVDIFYKKLEKKFGKLKGEKLNILKGMIYESQNKKEEALSIYKAFLSKDLCNVVVRTRIVNLNKLNETDTNKVIELLNKHLKEFPVDVESWHELGEIYLTNCLYNYALYCFEEIILHHPSNLYYILTCAELHYTINQFEISSKYFCLAIELQKNNLRGLWGIILLNIARYLNKKNKIQNDNVDIILTLLCIDRLYNLYSAMKLQLVYKNSILDYLKELKDGFRFSDTDKKTKRG</sequence>
<dbReference type="Gene3D" id="1.25.40.10">
    <property type="entry name" value="Tetratricopeptide repeat domain"/>
    <property type="match status" value="1"/>
</dbReference>
<keyword evidence="3" id="KW-0677">Repeat</keyword>
<dbReference type="PANTHER" id="PTHR12760">
    <property type="entry name" value="TETRATRICOPEPTIDE REPEAT PROTEIN"/>
    <property type="match status" value="1"/>
</dbReference>
<evidence type="ECO:0000256" key="6">
    <source>
        <dbReference type="RuleBase" id="RU367091"/>
    </source>
</evidence>
<dbReference type="AlphaFoldDB" id="A0A8C9GWL4"/>
<keyword evidence="4 5" id="KW-0802">TPR repeat</keyword>
<evidence type="ECO:0000256" key="3">
    <source>
        <dbReference type="ARBA" id="ARBA00022737"/>
    </source>
</evidence>
<dbReference type="PROSITE" id="PS50005">
    <property type="entry name" value="TPR"/>
    <property type="match status" value="1"/>
</dbReference>
<proteinExistence type="inferred from homology"/>
<comment type="subcellular location">
    <subcellularLocation>
        <location evidence="6">Endoplasmic reticulum membrane</location>
        <topology evidence="6">Peripheral membrane protein</topology>
        <orientation evidence="6">Cytoplasmic side</orientation>
    </subcellularLocation>
</comment>
<dbReference type="SUPFAM" id="SSF48452">
    <property type="entry name" value="TPR-like"/>
    <property type="match status" value="1"/>
</dbReference>
<protein>
    <recommendedName>
        <fullName evidence="2 6">ER membrane protein complex subunit 2</fullName>
    </recommendedName>
</protein>
<dbReference type="InterPro" id="IPR039856">
    <property type="entry name" value="EMC2-like"/>
</dbReference>
<dbReference type="Ensembl" id="ENSPTET00000016296.1">
    <property type="protein sequence ID" value="ENSPTEP00000010781.1"/>
    <property type="gene ID" value="ENSPTEG00000012172.1"/>
</dbReference>
<evidence type="ECO:0000313" key="9">
    <source>
        <dbReference type="Proteomes" id="UP000694416"/>
    </source>
</evidence>
<dbReference type="InterPro" id="IPR011990">
    <property type="entry name" value="TPR-like_helical_dom_sf"/>
</dbReference>
<name>A0A8C9GWL4_9PRIM</name>
<feature type="domain" description="EMC2 TPR-like" evidence="7">
    <location>
        <begin position="94"/>
        <end position="202"/>
    </location>
</feature>
<comment type="similarity">
    <text evidence="1 6">Belongs to the EMC2 family.</text>
</comment>
<evidence type="ECO:0000259" key="7">
    <source>
        <dbReference type="Pfam" id="PF22890"/>
    </source>
</evidence>
<evidence type="ECO:0000256" key="1">
    <source>
        <dbReference type="ARBA" id="ARBA00010361"/>
    </source>
</evidence>
<evidence type="ECO:0000256" key="4">
    <source>
        <dbReference type="ARBA" id="ARBA00022803"/>
    </source>
</evidence>